<proteinExistence type="predicted"/>
<dbReference type="InterPro" id="IPR043519">
    <property type="entry name" value="NT_sf"/>
</dbReference>
<reference evidence="1 2" key="1">
    <citation type="submission" date="2021-03" db="EMBL/GenBank/DDBJ databases">
        <title>Antimicrobial resistance genes in bacteria isolated from Japanese honey, and their potential for conferring macrolide and lincosamide resistance in the American foulbrood pathogen Paenibacillus larvae.</title>
        <authorList>
            <person name="Okamoto M."/>
            <person name="Kumagai M."/>
            <person name="Kanamori H."/>
            <person name="Takamatsu D."/>
        </authorList>
    </citation>
    <scope>NUCLEOTIDE SEQUENCE [LARGE SCALE GENOMIC DNA]</scope>
    <source>
        <strain evidence="1 2">J8TS2</strain>
    </source>
</reference>
<dbReference type="EMBL" id="BORB01000019">
    <property type="protein sequence ID" value="GIN58161.1"/>
    <property type="molecule type" value="Genomic_DNA"/>
</dbReference>
<sequence>MKAKQARSNAADWVYSHARHEQGYGGAYFSGSIIGLSDNTNLAVSSDVDIVVVLEEEPQLKLGKFFYKGTLLEVTYLSWRQLASARNVLTSYHLAGSFRVNTIIDDPTGRLHHLQAEVAKHFSEYRWVRRRCENAKQKVENGLRSIDPTAPFHEQIMAWLFSTGVTTHVILVAALQNPTVRKRYVAARKVLAEYEHNALYNSLLELLGCATMTPEQVEYHLTQLSSTFDQAVAVSKTPFFFRTDITEATRPIAIDGSYDLIKTGNHREAVFWIVATFARCHMILAADAPTLHHEYLPSFEAIVRDLGITAIHDIPDRAEEVLHFLPTLWEVTEDILSKNPNIHH</sequence>
<accession>A0ABQ4KJM2</accession>
<evidence type="ECO:0000313" key="2">
    <source>
        <dbReference type="Proteomes" id="UP000679950"/>
    </source>
</evidence>
<name>A0ABQ4KJM2_9BACI</name>
<evidence type="ECO:0008006" key="3">
    <source>
        <dbReference type="Google" id="ProtNLM"/>
    </source>
</evidence>
<gene>
    <name evidence="1" type="ORF">J8TS2_24800</name>
</gene>
<organism evidence="1 2">
    <name type="scientific">Lederbergia ruris</name>
    <dbReference type="NCBI Taxonomy" id="217495"/>
    <lineage>
        <taxon>Bacteria</taxon>
        <taxon>Bacillati</taxon>
        <taxon>Bacillota</taxon>
        <taxon>Bacilli</taxon>
        <taxon>Bacillales</taxon>
        <taxon>Bacillaceae</taxon>
        <taxon>Lederbergia</taxon>
    </lineage>
</organism>
<keyword evidence="2" id="KW-1185">Reference proteome</keyword>
<dbReference type="Proteomes" id="UP000679950">
    <property type="component" value="Unassembled WGS sequence"/>
</dbReference>
<dbReference type="RefSeq" id="WP_212966459.1">
    <property type="nucleotide sequence ID" value="NZ_BORB01000019.1"/>
</dbReference>
<protein>
    <recommendedName>
        <fullName evidence="3">Polymerase nucleotidyl transferase domain-containing protein</fullName>
    </recommendedName>
</protein>
<dbReference type="Gene3D" id="3.30.460.10">
    <property type="entry name" value="Beta Polymerase, domain 2"/>
    <property type="match status" value="1"/>
</dbReference>
<evidence type="ECO:0000313" key="1">
    <source>
        <dbReference type="EMBL" id="GIN58161.1"/>
    </source>
</evidence>
<comment type="caution">
    <text evidence="1">The sequence shown here is derived from an EMBL/GenBank/DDBJ whole genome shotgun (WGS) entry which is preliminary data.</text>
</comment>